<reference evidence="1" key="2">
    <citation type="submission" date="2000-10" db="EMBL/GenBank/DDBJ databases">
        <authorList>
            <person name="Begun D."/>
            <person name="Whitley P."/>
            <person name="Todd B."/>
            <person name="Waldrip H."/>
            <person name="Clark A."/>
        </authorList>
    </citation>
    <scope>NUCLEOTIDE SEQUENCE</scope>
</reference>
<dbReference type="EMBL" id="AY010704">
    <property type="protein sequence ID" value="AAG35401.1"/>
    <property type="molecule type" value="Genomic_DNA"/>
</dbReference>
<protein>
    <submittedName>
        <fullName evidence="1">ACP98</fullName>
    </submittedName>
</protein>
<dbReference type="EMBL" id="AY010709">
    <property type="protein sequence ID" value="AAG35406.1"/>
    <property type="molecule type" value="Genomic_DNA"/>
</dbReference>
<gene>
    <name evidence="1" type="primary">Acp98</name>
</gene>
<sequence>FPNPVFSRIGRSFRTNEGTYCQRLMRMTKCITS</sequence>
<dbReference type="EMBL" id="AY010710">
    <property type="protein sequence ID" value="AAG35407.1"/>
    <property type="molecule type" value="Genomic_DNA"/>
</dbReference>
<evidence type="ECO:0000313" key="1">
    <source>
        <dbReference type="EMBL" id="AAG35408.1"/>
    </source>
</evidence>
<proteinExistence type="predicted"/>
<organism evidence="1">
    <name type="scientific">Drosophila simulans</name>
    <name type="common">Fruit fly</name>
    <dbReference type="NCBI Taxonomy" id="7240"/>
    <lineage>
        <taxon>Eukaryota</taxon>
        <taxon>Metazoa</taxon>
        <taxon>Ecdysozoa</taxon>
        <taxon>Arthropoda</taxon>
        <taxon>Hexapoda</taxon>
        <taxon>Insecta</taxon>
        <taxon>Pterygota</taxon>
        <taxon>Neoptera</taxon>
        <taxon>Endopterygota</taxon>
        <taxon>Diptera</taxon>
        <taxon>Brachycera</taxon>
        <taxon>Muscomorpha</taxon>
        <taxon>Ephydroidea</taxon>
        <taxon>Drosophilidae</taxon>
        <taxon>Drosophila</taxon>
        <taxon>Sophophora</taxon>
    </lineage>
</organism>
<dbReference type="EMBL" id="AY010705">
    <property type="protein sequence ID" value="AAG35402.1"/>
    <property type="molecule type" value="Genomic_DNA"/>
</dbReference>
<dbReference type="EMBL" id="AY010707">
    <property type="protein sequence ID" value="AAG35404.1"/>
    <property type="molecule type" value="Genomic_DNA"/>
</dbReference>
<dbReference type="EMBL" id="AY010706">
    <property type="protein sequence ID" value="AAG35403.1"/>
    <property type="molecule type" value="Genomic_DNA"/>
</dbReference>
<dbReference type="AlphaFoldDB" id="Q9GNH4"/>
<reference evidence="1" key="1">
    <citation type="journal article" date="2000" name="Genetics">
        <title>Molecular population genetics of male accessory gland proteins in Drosophila.</title>
        <authorList>
            <person name="Begun D.J."/>
            <person name="Whitley P."/>
            <person name="Todd B.L."/>
            <person name="Waldrip-Dail H.M."/>
            <person name="Clark A.G."/>
        </authorList>
    </citation>
    <scope>NUCLEOTIDE SEQUENCE</scope>
</reference>
<accession>Q9GNH4</accession>
<dbReference type="EMBL" id="AY010711">
    <property type="protein sequence ID" value="AAG35408.1"/>
    <property type="molecule type" value="Genomic_DNA"/>
</dbReference>
<name>Q9GNH4_DROSI</name>
<feature type="non-terminal residue" evidence="1">
    <location>
        <position position="1"/>
    </location>
</feature>
<dbReference type="EMBL" id="AY010708">
    <property type="protein sequence ID" value="AAG35405.1"/>
    <property type="molecule type" value="Genomic_DNA"/>
</dbReference>